<proteinExistence type="predicted"/>
<feature type="region of interest" description="Disordered" evidence="1">
    <location>
        <begin position="314"/>
        <end position="381"/>
    </location>
</feature>
<dbReference type="OrthoDB" id="5413003at2759"/>
<dbReference type="PANTHER" id="PTHR37287">
    <property type="entry name" value="INO EIGHTY SUBUNIT 1"/>
    <property type="match status" value="1"/>
</dbReference>
<evidence type="ECO:0000313" key="3">
    <source>
        <dbReference type="Proteomes" id="UP000567179"/>
    </source>
</evidence>
<gene>
    <name evidence="2" type="ORF">D9619_003043</name>
</gene>
<sequence>MSASSPVASGSRNPPAESLPPRVGYLSRKALPIKRNDAEPLTREDVQYDLLDYLFTDKRAVFTDPFSNKRDKVTFGDLYINTVYNSNKCSKVLKERMADTPAFGIEFAKIALLTNVGRINTTMAFFPEMKTALRSYHPVPSLQKTDGNAQDAPRIKNCLKAVVTQSEAKTSPPATPEDIIVKQKAGLRPSTSIVNLVFVLANHAAPLAEEHFDGDLNFLDLFLPHTMYASADRGQAFLWLAYNYLEDCEGPNPFNDEKSVSEPNKIPPMRKLSQVEFERENIDTREEIQWGNMMSNQRNIFLQKLVASAMEPERVKPPPHFVTGNNLPKSQRNRRDGTPAEDTSFLFYVPPAQTEREPPRPLVPRPQQHPSTVSGPEERPLPLRSMFQQAWQMNLEMDPLDDSDEEPLDHNTRLDYTRRLNVLSRILSSPTGPASPI</sequence>
<comment type="caution">
    <text evidence="2">The sequence shown here is derived from an EMBL/GenBank/DDBJ whole genome shotgun (WGS) entry which is preliminary data.</text>
</comment>
<name>A0A8H5AW89_9AGAR</name>
<protein>
    <recommendedName>
        <fullName evidence="4">Ino eighty subunit 1</fullName>
    </recommendedName>
</protein>
<accession>A0A8H5AW89</accession>
<dbReference type="GO" id="GO:0031011">
    <property type="term" value="C:Ino80 complex"/>
    <property type="evidence" value="ECO:0007669"/>
    <property type="project" value="InterPro"/>
</dbReference>
<evidence type="ECO:0000313" key="2">
    <source>
        <dbReference type="EMBL" id="KAF5312122.1"/>
    </source>
</evidence>
<feature type="region of interest" description="Disordered" evidence="1">
    <location>
        <begin position="1"/>
        <end position="23"/>
    </location>
</feature>
<dbReference type="EMBL" id="JAACJJ010000056">
    <property type="protein sequence ID" value="KAF5312122.1"/>
    <property type="molecule type" value="Genomic_DNA"/>
</dbReference>
<reference evidence="2 3" key="1">
    <citation type="journal article" date="2020" name="ISME J.">
        <title>Uncovering the hidden diversity of litter-decomposition mechanisms in mushroom-forming fungi.</title>
        <authorList>
            <person name="Floudas D."/>
            <person name="Bentzer J."/>
            <person name="Ahren D."/>
            <person name="Johansson T."/>
            <person name="Persson P."/>
            <person name="Tunlid A."/>
        </authorList>
    </citation>
    <scope>NUCLEOTIDE SEQUENCE [LARGE SCALE GENOMIC DNA]</scope>
    <source>
        <strain evidence="2 3">CBS 101986</strain>
    </source>
</reference>
<dbReference type="InterPro" id="IPR038014">
    <property type="entry name" value="Ies1"/>
</dbReference>
<feature type="compositionally biased region" description="Polar residues" evidence="1">
    <location>
        <begin position="1"/>
        <end position="12"/>
    </location>
</feature>
<keyword evidence="3" id="KW-1185">Reference proteome</keyword>
<dbReference type="AlphaFoldDB" id="A0A8H5AW89"/>
<evidence type="ECO:0000256" key="1">
    <source>
        <dbReference type="SAM" id="MobiDB-lite"/>
    </source>
</evidence>
<organism evidence="2 3">
    <name type="scientific">Psilocybe cf. subviscida</name>
    <dbReference type="NCBI Taxonomy" id="2480587"/>
    <lineage>
        <taxon>Eukaryota</taxon>
        <taxon>Fungi</taxon>
        <taxon>Dikarya</taxon>
        <taxon>Basidiomycota</taxon>
        <taxon>Agaricomycotina</taxon>
        <taxon>Agaricomycetes</taxon>
        <taxon>Agaricomycetidae</taxon>
        <taxon>Agaricales</taxon>
        <taxon>Agaricineae</taxon>
        <taxon>Strophariaceae</taxon>
        <taxon>Psilocybe</taxon>
    </lineage>
</organism>
<evidence type="ECO:0008006" key="4">
    <source>
        <dbReference type="Google" id="ProtNLM"/>
    </source>
</evidence>
<dbReference type="PANTHER" id="PTHR37287:SF1">
    <property type="entry name" value="INO EIGHTY SUBUNIT 1"/>
    <property type="match status" value="1"/>
</dbReference>
<dbReference type="Proteomes" id="UP000567179">
    <property type="component" value="Unassembled WGS sequence"/>
</dbReference>